<gene>
    <name evidence="1" type="ORF">A3C92_00665</name>
</gene>
<dbReference type="AlphaFoldDB" id="A0A1G2KTG3"/>
<accession>A0A1G2KTG3</accession>
<evidence type="ECO:0000313" key="2">
    <source>
        <dbReference type="Proteomes" id="UP000177177"/>
    </source>
</evidence>
<name>A0A1G2KTG3_9BACT</name>
<dbReference type="EMBL" id="MHQN01000031">
    <property type="protein sequence ID" value="OHA02755.1"/>
    <property type="molecule type" value="Genomic_DNA"/>
</dbReference>
<proteinExistence type="predicted"/>
<organism evidence="1 2">
    <name type="scientific">Candidatus Sungbacteria bacterium RIFCSPHIGHO2_02_FULL_53_17</name>
    <dbReference type="NCBI Taxonomy" id="1802275"/>
    <lineage>
        <taxon>Bacteria</taxon>
        <taxon>Candidatus Sungiibacteriota</taxon>
    </lineage>
</organism>
<reference evidence="1 2" key="1">
    <citation type="journal article" date="2016" name="Nat. Commun.">
        <title>Thousands of microbial genomes shed light on interconnected biogeochemical processes in an aquifer system.</title>
        <authorList>
            <person name="Anantharaman K."/>
            <person name="Brown C.T."/>
            <person name="Hug L.A."/>
            <person name="Sharon I."/>
            <person name="Castelle C.J."/>
            <person name="Probst A.J."/>
            <person name="Thomas B.C."/>
            <person name="Singh A."/>
            <person name="Wilkins M.J."/>
            <person name="Karaoz U."/>
            <person name="Brodie E.L."/>
            <person name="Williams K.H."/>
            <person name="Hubbard S.S."/>
            <person name="Banfield J.F."/>
        </authorList>
    </citation>
    <scope>NUCLEOTIDE SEQUENCE [LARGE SCALE GENOMIC DNA]</scope>
</reference>
<protein>
    <submittedName>
        <fullName evidence="1">Uncharacterized protein</fullName>
    </submittedName>
</protein>
<dbReference type="Proteomes" id="UP000177177">
    <property type="component" value="Unassembled WGS sequence"/>
</dbReference>
<comment type="caution">
    <text evidence="1">The sequence shown here is derived from an EMBL/GenBank/DDBJ whole genome shotgun (WGS) entry which is preliminary data.</text>
</comment>
<evidence type="ECO:0000313" key="1">
    <source>
        <dbReference type="EMBL" id="OHA02755.1"/>
    </source>
</evidence>
<sequence>MYEESDRVNRHNNGRCNEKLKSSCNRWLQERLKRTLAVAIKLIAGRASGERVATAVKRMLAANERGAMRA</sequence>